<proteinExistence type="predicted"/>
<dbReference type="EMBL" id="JAHLQK010000004">
    <property type="protein sequence ID" value="MBU5676967.1"/>
    <property type="molecule type" value="Genomic_DNA"/>
</dbReference>
<evidence type="ECO:0000313" key="4">
    <source>
        <dbReference type="EMBL" id="MBU5676967.1"/>
    </source>
</evidence>
<sequence length="670" mass="78342">MEKLKLDDFIRYKFLSNIIHSLNGEKVCFTVNEADLDSNKYLSNIWIYYNEDNTYRQLTSSNEDKMFLWLGDNETILFSSLRDLKDKEKVKEGEVFTQFYKISINGGEAKKAFRISKKVTSIKQIDDNTYIFTARFNLYNKELDKLSEEERNLELKTQKEEKDYEILDEIPFWSNGVGFTNKSRNRLYIYNVLTNSYNLITDDFTNVSSVNLNDKKDKVIFIGQSFENKMELENSIYVYDLLKQTIEKVETPYTVMHGYANFIDDNKIVYIGKDMVKYGMNENSKFYILDVKEQKTTCITPDLDCNLTNSVGSDCRYGISPASSIQKSGDNIYFISTEGEYSYLNRLNMNGEIEKLTSNNGSVDDFSVNDNRDILFIGLRDTKLQEIYLLKDNKEHQISEFNQWVKETKSIIKPEKITVETSNNIFIDGWIIRPVDFQEDRKYPAILDIHGGPKTAYGEVFYHEMQYWANEGYVVFFCNPRGSDGKGNNFADIRGKYGTIDYDDIMKFTDVVLEKYTFIDKDKVGVTGGSYGGFMTNWIIGHTDRFKAAASQRSISNWISKFGTTDIGYYFNHDQIGATPWDNQEKLWDHSPLKYAHRAKTPTLFIHSEEDYRCWLVEGIQMFTALKYHNVEARLCMFRGENHELSRSGKPKHRIRRLKEITDWFDKYLK</sequence>
<evidence type="ECO:0000259" key="3">
    <source>
        <dbReference type="Pfam" id="PF00326"/>
    </source>
</evidence>
<dbReference type="PANTHER" id="PTHR42776">
    <property type="entry name" value="SERINE PEPTIDASE S9 FAMILY MEMBER"/>
    <property type="match status" value="1"/>
</dbReference>
<organism evidence="4 5">
    <name type="scientific">Alkaliphilus flagellatus</name>
    <dbReference type="NCBI Taxonomy" id="2841507"/>
    <lineage>
        <taxon>Bacteria</taxon>
        <taxon>Bacillati</taxon>
        <taxon>Bacillota</taxon>
        <taxon>Clostridia</taxon>
        <taxon>Peptostreptococcales</taxon>
        <taxon>Natronincolaceae</taxon>
        <taxon>Alkaliphilus</taxon>
    </lineage>
</organism>
<keyword evidence="1" id="KW-0378">Hydrolase</keyword>
<name>A0ABS6G5H2_9FIRM</name>
<keyword evidence="2" id="KW-0175">Coiled coil</keyword>
<dbReference type="PANTHER" id="PTHR42776:SF27">
    <property type="entry name" value="DIPEPTIDYL PEPTIDASE FAMILY MEMBER 6"/>
    <property type="match status" value="1"/>
</dbReference>
<keyword evidence="5" id="KW-1185">Reference proteome</keyword>
<reference evidence="4 5" key="1">
    <citation type="submission" date="2021-06" db="EMBL/GenBank/DDBJ databases">
        <authorList>
            <person name="Sun Q."/>
            <person name="Li D."/>
        </authorList>
    </citation>
    <scope>NUCLEOTIDE SEQUENCE [LARGE SCALE GENOMIC DNA]</scope>
    <source>
        <strain evidence="4 5">MSJ-5</strain>
    </source>
</reference>
<evidence type="ECO:0000256" key="2">
    <source>
        <dbReference type="SAM" id="Coils"/>
    </source>
</evidence>
<feature type="coiled-coil region" evidence="2">
    <location>
        <begin position="136"/>
        <end position="163"/>
    </location>
</feature>
<accession>A0ABS6G5H2</accession>
<comment type="caution">
    <text evidence="4">The sequence shown here is derived from an EMBL/GenBank/DDBJ whole genome shotgun (WGS) entry which is preliminary data.</text>
</comment>
<protein>
    <submittedName>
        <fullName evidence="4">S9 family peptidase</fullName>
    </submittedName>
</protein>
<dbReference type="RefSeq" id="WP_216417341.1">
    <property type="nucleotide sequence ID" value="NZ_JAHLQK010000004.1"/>
</dbReference>
<gene>
    <name evidence="4" type="ORF">KQI88_11125</name>
</gene>
<dbReference type="Proteomes" id="UP000779508">
    <property type="component" value="Unassembled WGS sequence"/>
</dbReference>
<evidence type="ECO:0000313" key="5">
    <source>
        <dbReference type="Proteomes" id="UP000779508"/>
    </source>
</evidence>
<feature type="domain" description="Peptidase S9 prolyl oligopeptidase catalytic" evidence="3">
    <location>
        <begin position="461"/>
        <end position="670"/>
    </location>
</feature>
<dbReference type="Pfam" id="PF00326">
    <property type="entry name" value="Peptidase_S9"/>
    <property type="match status" value="1"/>
</dbReference>
<evidence type="ECO:0000256" key="1">
    <source>
        <dbReference type="ARBA" id="ARBA00022801"/>
    </source>
</evidence>
<dbReference type="InterPro" id="IPR001375">
    <property type="entry name" value="Peptidase_S9_cat"/>
</dbReference>